<evidence type="ECO:0000256" key="6">
    <source>
        <dbReference type="SAM" id="MobiDB-lite"/>
    </source>
</evidence>
<proteinExistence type="inferred from homology"/>
<feature type="compositionally biased region" description="Acidic residues" evidence="6">
    <location>
        <begin position="190"/>
        <end position="211"/>
    </location>
</feature>
<keyword evidence="4 5" id="KW-0143">Chaperone</keyword>
<dbReference type="PANTHER" id="PTHR33692">
    <property type="entry name" value="RIBOSOME MATURATION FACTOR RIMM"/>
    <property type="match status" value="1"/>
</dbReference>
<dbReference type="NCBIfam" id="TIGR02273">
    <property type="entry name" value="16S_RimM"/>
    <property type="match status" value="1"/>
</dbReference>
<dbReference type="InterPro" id="IPR011033">
    <property type="entry name" value="PRC_barrel-like_sf"/>
</dbReference>
<evidence type="ECO:0000259" key="8">
    <source>
        <dbReference type="Pfam" id="PF05239"/>
    </source>
</evidence>
<dbReference type="InterPro" id="IPR036976">
    <property type="entry name" value="RimM_N_sf"/>
</dbReference>
<dbReference type="SUPFAM" id="SSF50447">
    <property type="entry name" value="Translation proteins"/>
    <property type="match status" value="1"/>
</dbReference>
<gene>
    <name evidence="5 9" type="primary">rimM</name>
    <name evidence="9" type="ORF">ACFQ35_12740</name>
</gene>
<name>A0ABW3V7F5_9HYPH</name>
<dbReference type="Pfam" id="PF05239">
    <property type="entry name" value="PRC"/>
    <property type="match status" value="1"/>
</dbReference>
<comment type="subcellular location">
    <subcellularLocation>
        <location evidence="5">Cytoplasm</location>
    </subcellularLocation>
</comment>
<dbReference type="PANTHER" id="PTHR33692:SF1">
    <property type="entry name" value="RIBOSOME MATURATION FACTOR RIMM"/>
    <property type="match status" value="1"/>
</dbReference>
<dbReference type="EMBL" id="JBHTMA010000040">
    <property type="protein sequence ID" value="MFD1228004.1"/>
    <property type="molecule type" value="Genomic_DNA"/>
</dbReference>
<comment type="similarity">
    <text evidence="5">Belongs to the RimM family.</text>
</comment>
<comment type="caution">
    <text evidence="9">The sequence shown here is derived from an EMBL/GenBank/DDBJ whole genome shotgun (WGS) entry which is preliminary data.</text>
</comment>
<dbReference type="Gene3D" id="2.30.30.240">
    <property type="entry name" value="PRC-barrel domain"/>
    <property type="match status" value="1"/>
</dbReference>
<dbReference type="HAMAP" id="MF_00014">
    <property type="entry name" value="Ribosome_mat_RimM"/>
    <property type="match status" value="1"/>
</dbReference>
<comment type="subunit">
    <text evidence="5">Binds ribosomal protein uS19.</text>
</comment>
<evidence type="ECO:0000256" key="2">
    <source>
        <dbReference type="ARBA" id="ARBA00022517"/>
    </source>
</evidence>
<dbReference type="Gene3D" id="2.40.30.60">
    <property type="entry name" value="RimM"/>
    <property type="match status" value="1"/>
</dbReference>
<dbReference type="InterPro" id="IPR011961">
    <property type="entry name" value="RimM"/>
</dbReference>
<evidence type="ECO:0000256" key="3">
    <source>
        <dbReference type="ARBA" id="ARBA00022552"/>
    </source>
</evidence>
<dbReference type="InterPro" id="IPR002676">
    <property type="entry name" value="RimM_N"/>
</dbReference>
<feature type="domain" description="RimM N-terminal" evidence="7">
    <location>
        <begin position="21"/>
        <end position="98"/>
    </location>
</feature>
<feature type="region of interest" description="Disordered" evidence="6">
    <location>
        <begin position="182"/>
        <end position="211"/>
    </location>
</feature>
<dbReference type="RefSeq" id="WP_289384289.1">
    <property type="nucleotide sequence ID" value="NZ_JAUCBM010000001.1"/>
</dbReference>
<comment type="domain">
    <text evidence="5">The PRC barrel domain binds ribosomal protein uS19.</text>
</comment>
<evidence type="ECO:0000313" key="9">
    <source>
        <dbReference type="EMBL" id="MFD1228004.1"/>
    </source>
</evidence>
<evidence type="ECO:0000256" key="4">
    <source>
        <dbReference type="ARBA" id="ARBA00023186"/>
    </source>
</evidence>
<keyword evidence="2 5" id="KW-0690">Ribosome biogenesis</keyword>
<comment type="function">
    <text evidence="5">An accessory protein needed during the final step in the assembly of 30S ribosomal subunit, possibly for assembly of the head region. Essential for efficient processing of 16S rRNA. May be needed both before and after RbfA during the maturation of 16S rRNA. It has affinity for free ribosomal 30S subunits but not for 70S ribosomes.</text>
</comment>
<protein>
    <recommendedName>
        <fullName evidence="5">Ribosome maturation factor RimM</fullName>
    </recommendedName>
</protein>
<evidence type="ECO:0000313" key="10">
    <source>
        <dbReference type="Proteomes" id="UP001597263"/>
    </source>
</evidence>
<evidence type="ECO:0000256" key="1">
    <source>
        <dbReference type="ARBA" id="ARBA00022490"/>
    </source>
</evidence>
<evidence type="ECO:0000256" key="5">
    <source>
        <dbReference type="HAMAP-Rule" id="MF_00014"/>
    </source>
</evidence>
<keyword evidence="3 5" id="KW-0698">rRNA processing</keyword>
<accession>A0ABW3V7F5</accession>
<dbReference type="Pfam" id="PF01782">
    <property type="entry name" value="RimM"/>
    <property type="match status" value="1"/>
</dbReference>
<keyword evidence="10" id="KW-1185">Reference proteome</keyword>
<feature type="domain" description="PRC-barrel" evidence="8">
    <location>
        <begin position="106"/>
        <end position="177"/>
    </location>
</feature>
<organism evidence="9 10">
    <name type="scientific">Pseudochrobactrum kiredjianiae</name>
    <dbReference type="NCBI Taxonomy" id="386305"/>
    <lineage>
        <taxon>Bacteria</taxon>
        <taxon>Pseudomonadati</taxon>
        <taxon>Pseudomonadota</taxon>
        <taxon>Alphaproteobacteria</taxon>
        <taxon>Hyphomicrobiales</taxon>
        <taxon>Brucellaceae</taxon>
        <taxon>Pseudochrobactrum</taxon>
    </lineage>
</organism>
<dbReference type="Proteomes" id="UP001597263">
    <property type="component" value="Unassembled WGS sequence"/>
</dbReference>
<reference evidence="10" key="1">
    <citation type="journal article" date="2019" name="Int. J. Syst. Evol. Microbiol.">
        <title>The Global Catalogue of Microorganisms (GCM) 10K type strain sequencing project: providing services to taxonomists for standard genome sequencing and annotation.</title>
        <authorList>
            <consortium name="The Broad Institute Genomics Platform"/>
            <consortium name="The Broad Institute Genome Sequencing Center for Infectious Disease"/>
            <person name="Wu L."/>
            <person name="Ma J."/>
        </authorList>
    </citation>
    <scope>NUCLEOTIDE SEQUENCE [LARGE SCALE GENOMIC DNA]</scope>
    <source>
        <strain evidence="10">CCUG 49584</strain>
    </source>
</reference>
<dbReference type="InterPro" id="IPR009000">
    <property type="entry name" value="Transl_B-barrel_sf"/>
</dbReference>
<sequence length="211" mass="22451">MSSQKKGSPVKVANLDNPVQLAVIGAAHGIKGEVRVKTYTGDPLDLGSYGLLYDASGKSYEILTIRPSKTVVVVRFAGVEDRNAAEALNGKELYVDHAQLPQDLDEDEFYYTDLIGLTVRDREGTIYGKVSAVFNFGGGDVLEIKESGKKPVLIPFTLVSVPEILMAEGAILIDPLAAGLVDDGSTSSDETGDDEGDAGDALETDDDGWAR</sequence>
<keyword evidence="1 5" id="KW-0963">Cytoplasm</keyword>
<dbReference type="InterPro" id="IPR027275">
    <property type="entry name" value="PRC-brl_dom"/>
</dbReference>
<dbReference type="SUPFAM" id="SSF50346">
    <property type="entry name" value="PRC-barrel domain"/>
    <property type="match status" value="1"/>
</dbReference>
<evidence type="ECO:0000259" key="7">
    <source>
        <dbReference type="Pfam" id="PF01782"/>
    </source>
</evidence>